<organism evidence="2">
    <name type="scientific">marine sediment metagenome</name>
    <dbReference type="NCBI Taxonomy" id="412755"/>
    <lineage>
        <taxon>unclassified sequences</taxon>
        <taxon>metagenomes</taxon>
        <taxon>ecological metagenomes</taxon>
    </lineage>
</organism>
<dbReference type="InterPro" id="IPR021122">
    <property type="entry name" value="RNA_ligase_dom_REL/Rnl2"/>
</dbReference>
<dbReference type="Pfam" id="PF09414">
    <property type="entry name" value="RNA_ligase"/>
    <property type="match status" value="1"/>
</dbReference>
<name>X0V321_9ZZZZ</name>
<gene>
    <name evidence="2" type="ORF">S01H1_46312</name>
</gene>
<reference evidence="2" key="1">
    <citation type="journal article" date="2014" name="Front. Microbiol.">
        <title>High frequency of phylogenetically diverse reductive dehalogenase-homologous genes in deep subseafloor sedimentary metagenomes.</title>
        <authorList>
            <person name="Kawai M."/>
            <person name="Futagami T."/>
            <person name="Toyoda A."/>
            <person name="Takaki Y."/>
            <person name="Nishi S."/>
            <person name="Hori S."/>
            <person name="Arai W."/>
            <person name="Tsubouchi T."/>
            <person name="Morono Y."/>
            <person name="Uchiyama I."/>
            <person name="Ito T."/>
            <person name="Fujiyama A."/>
            <person name="Inagaki F."/>
            <person name="Takami H."/>
        </authorList>
    </citation>
    <scope>NUCLEOTIDE SEQUENCE</scope>
    <source>
        <strain evidence="2">Expedition CK06-06</strain>
    </source>
</reference>
<accession>X0V321</accession>
<sequence>MNYWQISGMSVSLGRITPIIEENKMNAIRGYSSPFNLGHRALKELFSGPVTVQEKIDGSQFSFGVKDSELLCRSRGQQIDLGAPGMFKLAVETARDLEIQGLLKEGWTYRGEFLMKPKHNTLAYERVPRGNVILFDIDRGDQDYLTMAMLVGAATVLDLELVPTWTINAAPSKPSMRQIDEWLDKDSILGGCKREGLVFKNYERYDPGSKVLMGKYVSEKFREKHGKDWKERNPSSKAFIEALTEKYATEARWAKAAQHLR</sequence>
<dbReference type="AlphaFoldDB" id="X0V321"/>
<feature type="domain" description="RNA ligase" evidence="1">
    <location>
        <begin position="49"/>
        <end position="216"/>
    </location>
</feature>
<feature type="non-terminal residue" evidence="2">
    <location>
        <position position="261"/>
    </location>
</feature>
<dbReference type="SUPFAM" id="SSF56091">
    <property type="entry name" value="DNA ligase/mRNA capping enzyme, catalytic domain"/>
    <property type="match status" value="1"/>
</dbReference>
<dbReference type="EMBL" id="BARS01029651">
    <property type="protein sequence ID" value="GAG06933.1"/>
    <property type="molecule type" value="Genomic_DNA"/>
</dbReference>
<dbReference type="Gene3D" id="3.30.470.30">
    <property type="entry name" value="DNA ligase/mRNA capping enzyme"/>
    <property type="match status" value="1"/>
</dbReference>
<evidence type="ECO:0000259" key="1">
    <source>
        <dbReference type="Pfam" id="PF09414"/>
    </source>
</evidence>
<evidence type="ECO:0000313" key="2">
    <source>
        <dbReference type="EMBL" id="GAG06933.1"/>
    </source>
</evidence>
<protein>
    <recommendedName>
        <fullName evidence="1">RNA ligase domain-containing protein</fullName>
    </recommendedName>
</protein>
<comment type="caution">
    <text evidence="2">The sequence shown here is derived from an EMBL/GenBank/DDBJ whole genome shotgun (WGS) entry which is preliminary data.</text>
</comment>
<proteinExistence type="predicted"/>